<feature type="non-terminal residue" evidence="8">
    <location>
        <position position="1"/>
    </location>
</feature>
<gene>
    <name evidence="8" type="ORF">P3W50_22525</name>
</gene>
<evidence type="ECO:0000256" key="3">
    <source>
        <dbReference type="ARBA" id="ARBA00023002"/>
    </source>
</evidence>
<dbReference type="RefSeq" id="WP_276237332.1">
    <property type="nucleotide sequence ID" value="NZ_JARJLO010000341.1"/>
</dbReference>
<dbReference type="EMBL" id="JARJLO010000341">
    <property type="protein sequence ID" value="MDF3873222.1"/>
    <property type="molecule type" value="Genomic_DNA"/>
</dbReference>
<dbReference type="GO" id="GO:0051213">
    <property type="term" value="F:dioxygenase activity"/>
    <property type="evidence" value="ECO:0007669"/>
    <property type="project" value="UniProtKB-KW"/>
</dbReference>
<comment type="cofactor">
    <cofactor evidence="1">
        <name>Fe(2+)</name>
        <dbReference type="ChEBI" id="CHEBI:29033"/>
    </cofactor>
</comment>
<reference evidence="8" key="1">
    <citation type="submission" date="2023-03" db="EMBL/GenBank/DDBJ databases">
        <title>Draft assemblies of triclosan tolerant bacteria isolated from returned activated sludge.</title>
        <authorList>
            <person name="Van Hamelsveld S."/>
        </authorList>
    </citation>
    <scope>NUCLEOTIDE SEQUENCE</scope>
    <source>
        <strain evidence="8">GW210012_S60</strain>
    </source>
</reference>
<evidence type="ECO:0000256" key="7">
    <source>
        <dbReference type="ARBA" id="ARBA00035045"/>
    </source>
</evidence>
<comment type="similarity">
    <text evidence="5">Belongs to the 2-oxoadipate dioxygenase/decarboxylase family.</text>
</comment>
<evidence type="ECO:0000313" key="9">
    <source>
        <dbReference type="Proteomes" id="UP001217741"/>
    </source>
</evidence>
<protein>
    <recommendedName>
        <fullName evidence="6">2-oxoadipate dioxygenase/decarboxylase</fullName>
        <ecNumber evidence="6">1.13.11.93</ecNumber>
    </recommendedName>
    <alternativeName>
        <fullName evidence="7">2-hydroxyglutarate synthase</fullName>
    </alternativeName>
</protein>
<evidence type="ECO:0000256" key="1">
    <source>
        <dbReference type="ARBA" id="ARBA00001954"/>
    </source>
</evidence>
<keyword evidence="2" id="KW-0223">Dioxygenase</keyword>
<keyword evidence="4" id="KW-0408">Iron</keyword>
<dbReference type="Gene3D" id="3.10.180.80">
    <property type="entry name" value="Uncharacterised protein PF07063, DUF1338"/>
    <property type="match status" value="1"/>
</dbReference>
<evidence type="ECO:0000256" key="4">
    <source>
        <dbReference type="ARBA" id="ARBA00023004"/>
    </source>
</evidence>
<dbReference type="Pfam" id="PF07063">
    <property type="entry name" value="HGLS"/>
    <property type="match status" value="1"/>
</dbReference>
<dbReference type="InterPro" id="IPR009770">
    <property type="entry name" value="HGLS"/>
</dbReference>
<dbReference type="EC" id="1.13.11.93" evidence="6"/>
<evidence type="ECO:0000256" key="2">
    <source>
        <dbReference type="ARBA" id="ARBA00022964"/>
    </source>
</evidence>
<accession>A0AAW6PXK6</accession>
<dbReference type="SMART" id="SM01150">
    <property type="entry name" value="DUF1338"/>
    <property type="match status" value="1"/>
</dbReference>
<proteinExistence type="inferred from homology"/>
<keyword evidence="3" id="KW-0560">Oxidoreductase</keyword>
<name>A0AAW6PXK6_PSEPU</name>
<evidence type="ECO:0000256" key="6">
    <source>
        <dbReference type="ARBA" id="ARBA00035023"/>
    </source>
</evidence>
<sequence>VAFSDQQGSEGSHTARFGEIEQRGAALTPKGRQLYDKLLDATRAALGGAPAEANAERYMTLLKDTFAEFPDDLAQMREQGLAYFRYFATEKGLAARDQEGRPTTLQGLIDAGHVHFEALVYEDFLPVSAAGIFQSNLGDDAQAEYGSNANRDAFEAALGLPVQDELALYAQSERRSLQACAQALNLGSM</sequence>
<dbReference type="PANTHER" id="PTHR39479:SF2">
    <property type="entry name" value="2-OXOADIPATE DIOXYGENASE_DECARBOXYLASE"/>
    <property type="match status" value="1"/>
</dbReference>
<evidence type="ECO:0000256" key="5">
    <source>
        <dbReference type="ARBA" id="ARBA00035013"/>
    </source>
</evidence>
<dbReference type="AlphaFoldDB" id="A0AAW6PXK6"/>
<dbReference type="PANTHER" id="PTHR39479">
    <property type="match status" value="1"/>
</dbReference>
<comment type="caution">
    <text evidence="8">The sequence shown here is derived from an EMBL/GenBank/DDBJ whole genome shotgun (WGS) entry which is preliminary data.</text>
</comment>
<evidence type="ECO:0000313" key="8">
    <source>
        <dbReference type="EMBL" id="MDF3873222.1"/>
    </source>
</evidence>
<dbReference type="Proteomes" id="UP001217741">
    <property type="component" value="Unassembled WGS sequence"/>
</dbReference>
<organism evidence="8 9">
    <name type="scientific">Pseudomonas putida</name>
    <name type="common">Arthrobacter siderocapsulatus</name>
    <dbReference type="NCBI Taxonomy" id="303"/>
    <lineage>
        <taxon>Bacteria</taxon>
        <taxon>Pseudomonadati</taxon>
        <taxon>Pseudomonadota</taxon>
        <taxon>Gammaproteobacteria</taxon>
        <taxon>Pseudomonadales</taxon>
        <taxon>Pseudomonadaceae</taxon>
        <taxon>Pseudomonas</taxon>
    </lineage>
</organism>